<comment type="caution">
    <text evidence="2">The sequence shown here is derived from an EMBL/GenBank/DDBJ whole genome shotgun (WGS) entry which is preliminary data.</text>
</comment>
<dbReference type="EMBL" id="MPRK01000134">
    <property type="protein sequence ID" value="OOZ39270.1"/>
    <property type="molecule type" value="Genomic_DNA"/>
</dbReference>
<feature type="signal peptide" evidence="1">
    <location>
        <begin position="1"/>
        <end position="22"/>
    </location>
</feature>
<evidence type="ECO:0000256" key="1">
    <source>
        <dbReference type="SAM" id="SignalP"/>
    </source>
</evidence>
<keyword evidence="3" id="KW-1185">Reference proteome</keyword>
<gene>
    <name evidence="2" type="ORF">BOW52_07475</name>
</gene>
<dbReference type="Pfam" id="PF17263">
    <property type="entry name" value="DUF5329"/>
    <property type="match status" value="1"/>
</dbReference>
<dbReference type="InterPro" id="IPR035242">
    <property type="entry name" value="DUF5329"/>
</dbReference>
<reference evidence="2 3" key="1">
    <citation type="submission" date="2016-11" db="EMBL/GenBank/DDBJ databases">
        <title>Mixed transmission modes and dynamic genome evolution in an obligate animal-bacterial symbiosis.</title>
        <authorList>
            <person name="Russell S.L."/>
            <person name="Corbett-Detig R.B."/>
            <person name="Cavanaugh C.M."/>
        </authorList>
    </citation>
    <scope>NUCLEOTIDE SEQUENCE [LARGE SCALE GENOMIC DNA]</scope>
    <source>
        <strain evidence="2">Sp-SM6</strain>
    </source>
</reference>
<dbReference type="AlphaFoldDB" id="A0A1T2L2L0"/>
<evidence type="ECO:0000313" key="2">
    <source>
        <dbReference type="EMBL" id="OOZ39270.1"/>
    </source>
</evidence>
<accession>A0A1T2L2L0</accession>
<organism evidence="2 3">
    <name type="scientific">Solemya elarraichensis gill symbiont</name>
    <dbReference type="NCBI Taxonomy" id="1918949"/>
    <lineage>
        <taxon>Bacteria</taxon>
        <taxon>Pseudomonadati</taxon>
        <taxon>Pseudomonadota</taxon>
        <taxon>Gammaproteobacteria</taxon>
        <taxon>sulfur-oxidizing symbionts</taxon>
    </lineage>
</organism>
<name>A0A1T2L2L0_9GAMM</name>
<sequence>MEQVLKKAVNFSALIIVSSASAGLQPAEQEAIDHLLNFVSQTDCKINRNGSYHDGPEAVAHIQKKYDYFKDKIGSAEEFIDYSATKSAMSGKYYLVQCGQEEPGTTREWLLDELGNYRSRKN</sequence>
<protein>
    <recommendedName>
        <fullName evidence="4">DUF5329 domain-containing protein</fullName>
    </recommendedName>
</protein>
<feature type="chain" id="PRO_5013069183" description="DUF5329 domain-containing protein" evidence="1">
    <location>
        <begin position="23"/>
        <end position="122"/>
    </location>
</feature>
<proteinExistence type="predicted"/>
<evidence type="ECO:0000313" key="3">
    <source>
        <dbReference type="Proteomes" id="UP000190198"/>
    </source>
</evidence>
<dbReference type="OrthoDB" id="344871at2"/>
<dbReference type="Proteomes" id="UP000190198">
    <property type="component" value="Unassembled WGS sequence"/>
</dbReference>
<evidence type="ECO:0008006" key="4">
    <source>
        <dbReference type="Google" id="ProtNLM"/>
    </source>
</evidence>
<keyword evidence="1" id="KW-0732">Signal</keyword>